<protein>
    <recommendedName>
        <fullName evidence="5">Four-jointed box protein 1</fullName>
    </recommendedName>
</protein>
<comment type="caution">
    <text evidence="3">The sequence shown here is derived from an EMBL/GenBank/DDBJ whole genome shotgun (WGS) entry which is preliminary data.</text>
</comment>
<dbReference type="PANTHER" id="PTHR13147:SF5">
    <property type="entry name" value="FOUR-JOINTED BOX PROTEIN 1"/>
    <property type="match status" value="1"/>
</dbReference>
<feature type="compositionally biased region" description="Acidic residues" evidence="1">
    <location>
        <begin position="137"/>
        <end position="157"/>
    </location>
</feature>
<dbReference type="PANTHER" id="PTHR13147">
    <property type="entry name" value="FOUR-JOINTED BOX PROTEIN 1"/>
    <property type="match status" value="1"/>
</dbReference>
<dbReference type="GO" id="GO:0007267">
    <property type="term" value="P:cell-cell signaling"/>
    <property type="evidence" value="ECO:0007669"/>
    <property type="project" value="TreeGrafter"/>
</dbReference>
<keyword evidence="2" id="KW-0472">Membrane</keyword>
<evidence type="ECO:0000313" key="4">
    <source>
        <dbReference type="Proteomes" id="UP001497623"/>
    </source>
</evidence>
<dbReference type="GO" id="GO:0005615">
    <property type="term" value="C:extracellular space"/>
    <property type="evidence" value="ECO:0007669"/>
    <property type="project" value="TreeGrafter"/>
</dbReference>
<sequence length="577" mass="65659">MQGHIDKIYVMGGPNMSYTSSLGMEAFVDYPIRPLTGRTWGQKPKMSWPHKSCYYFPKAFPVYRLHKIVSVLLAVLGMSLISIVAFVLAQATAGPSFEMVNVNNDYDKTISKDVGYGALGNTRKLEDHAEYKRSGENDYEDEDGSEADDDDDDDMVIFEEKSENNNYANDEDDEDEDNENEEFDMNYFDNSLLDDPKQSKENVNSDNLDVTESVPFNTPNIRKEWKELPKINFIDSKGRHILEDGVVFTVEVEKLLRDPGMNDSAVGRIQGHLRARDISKIEEPSWDRCGRPKNQWVELLGGQAACARYRYPDDNLLLGEVLSFYLGRLLGIHHVPPVVLSLPADQAWIPVADKVLQAGWEYTSPVVLTPWLKGLKRDRMPSALLEAVMGNKTLGPDGAGKSLPLTLLDEDDLSRLLQWSDLLVFDYITGNYDRVASMQDAAESEQKLDIMNNTIHNLVRSEETGALWLIDNESGLIDAYNLLYGGLDDIQAERFLQFHSRMLQSICVFRRSTMEAIEGLANHPHPEKLLIKFVYDHEPLYTLLPDPLKSDLFVKYFSQRIKETYEWMNKCVKKVAK</sequence>
<dbReference type="InterPro" id="IPR024868">
    <property type="entry name" value="FJX1/FJ"/>
</dbReference>
<feature type="compositionally biased region" description="Acidic residues" evidence="1">
    <location>
        <begin position="169"/>
        <end position="179"/>
    </location>
</feature>
<keyword evidence="2" id="KW-1133">Transmembrane helix</keyword>
<feature type="region of interest" description="Disordered" evidence="1">
    <location>
        <begin position="127"/>
        <end position="179"/>
    </location>
</feature>
<dbReference type="AlphaFoldDB" id="A0AAV2RQ67"/>
<organism evidence="3 4">
    <name type="scientific">Meganyctiphanes norvegica</name>
    <name type="common">Northern krill</name>
    <name type="synonym">Thysanopoda norvegica</name>
    <dbReference type="NCBI Taxonomy" id="48144"/>
    <lineage>
        <taxon>Eukaryota</taxon>
        <taxon>Metazoa</taxon>
        <taxon>Ecdysozoa</taxon>
        <taxon>Arthropoda</taxon>
        <taxon>Crustacea</taxon>
        <taxon>Multicrustacea</taxon>
        <taxon>Malacostraca</taxon>
        <taxon>Eumalacostraca</taxon>
        <taxon>Eucarida</taxon>
        <taxon>Euphausiacea</taxon>
        <taxon>Euphausiidae</taxon>
        <taxon>Meganyctiphanes</taxon>
    </lineage>
</organism>
<name>A0AAV2RQ67_MEGNR</name>
<feature type="non-terminal residue" evidence="3">
    <location>
        <position position="577"/>
    </location>
</feature>
<dbReference type="EMBL" id="CAXKWB010028441">
    <property type="protein sequence ID" value="CAL4133712.1"/>
    <property type="molecule type" value="Genomic_DNA"/>
</dbReference>
<dbReference type="Proteomes" id="UP001497623">
    <property type="component" value="Unassembled WGS sequence"/>
</dbReference>
<accession>A0AAV2RQ67</accession>
<evidence type="ECO:0000313" key="3">
    <source>
        <dbReference type="EMBL" id="CAL4133712.1"/>
    </source>
</evidence>
<keyword evidence="4" id="KW-1185">Reference proteome</keyword>
<evidence type="ECO:0008006" key="5">
    <source>
        <dbReference type="Google" id="ProtNLM"/>
    </source>
</evidence>
<dbReference type="PRINTS" id="PR02072">
    <property type="entry name" value="4JOINTEDBOX1"/>
</dbReference>
<evidence type="ECO:0000256" key="1">
    <source>
        <dbReference type="SAM" id="MobiDB-lite"/>
    </source>
</evidence>
<keyword evidence="2" id="KW-0812">Transmembrane</keyword>
<gene>
    <name evidence="3" type="ORF">MNOR_LOCUS27278</name>
</gene>
<reference evidence="3 4" key="1">
    <citation type="submission" date="2024-05" db="EMBL/GenBank/DDBJ databases">
        <authorList>
            <person name="Wallberg A."/>
        </authorList>
    </citation>
    <scope>NUCLEOTIDE SEQUENCE [LARGE SCALE GENOMIC DNA]</scope>
</reference>
<evidence type="ECO:0000256" key="2">
    <source>
        <dbReference type="SAM" id="Phobius"/>
    </source>
</evidence>
<feature type="transmembrane region" description="Helical" evidence="2">
    <location>
        <begin position="68"/>
        <end position="89"/>
    </location>
</feature>
<feature type="compositionally biased region" description="Basic and acidic residues" evidence="1">
    <location>
        <begin position="127"/>
        <end position="136"/>
    </location>
</feature>
<proteinExistence type="predicted"/>